<comment type="caution">
    <text evidence="2">The sequence shown here is derived from an EMBL/GenBank/DDBJ whole genome shotgun (WGS) entry which is preliminary data.</text>
</comment>
<reference evidence="2 3" key="2">
    <citation type="submission" date="2015-10" db="EMBL/GenBank/DDBJ databases">
        <title>Draft Genome Sequence of Prosthecomicrobium hirschii ATCC 27832.</title>
        <authorList>
            <person name="Daniel J."/>
            <person name="Givan S.A."/>
            <person name="Brun Y.V."/>
            <person name="Brown P.J."/>
        </authorList>
    </citation>
    <scope>NUCLEOTIDE SEQUENCE [LARGE SCALE GENOMIC DNA]</scope>
    <source>
        <strain evidence="2 3">16</strain>
    </source>
</reference>
<feature type="signal peptide" evidence="1">
    <location>
        <begin position="1"/>
        <end position="19"/>
    </location>
</feature>
<sequence length="190" mass="20303">MRRLVLTASLAMLAFGSLAGVPARAEVEKVMVICGGTQALCPWFRAGVAPPDGWAEDRAAGQRNAIVVLLPKGATLDEADIWAYARATHNPDRTPLDRVVASDIERLKAESPGLTVTPQPDRSGPGGRVVKVYDLAEDQDGTMVAERVATFDDTDRDGNAFTVSVTAAVQGEDRRGEANAVLDRLLASYR</sequence>
<name>A0A0P6VV11_9HYPH</name>
<evidence type="ECO:0000313" key="3">
    <source>
        <dbReference type="Proteomes" id="UP000048984"/>
    </source>
</evidence>
<dbReference type="RefSeq" id="WP_054361488.1">
    <property type="nucleotide sequence ID" value="NZ_LJYW01000001.1"/>
</dbReference>
<organism evidence="2 3">
    <name type="scientific">Prosthecodimorpha hirschii</name>
    <dbReference type="NCBI Taxonomy" id="665126"/>
    <lineage>
        <taxon>Bacteria</taxon>
        <taxon>Pseudomonadati</taxon>
        <taxon>Pseudomonadota</taxon>
        <taxon>Alphaproteobacteria</taxon>
        <taxon>Hyphomicrobiales</taxon>
        <taxon>Ancalomicrobiaceae</taxon>
        <taxon>Prosthecodimorpha</taxon>
    </lineage>
</organism>
<dbReference type="Proteomes" id="UP000048984">
    <property type="component" value="Unassembled WGS sequence"/>
</dbReference>
<accession>A0A0P6VV11</accession>
<dbReference type="AlphaFoldDB" id="A0A0P6VV11"/>
<keyword evidence="1" id="KW-0732">Signal</keyword>
<dbReference type="EMBL" id="LJYW01000001">
    <property type="protein sequence ID" value="KPL55322.1"/>
    <property type="molecule type" value="Genomic_DNA"/>
</dbReference>
<evidence type="ECO:0000256" key="1">
    <source>
        <dbReference type="SAM" id="SignalP"/>
    </source>
</evidence>
<evidence type="ECO:0000313" key="2">
    <source>
        <dbReference type="EMBL" id="KPL55322.1"/>
    </source>
</evidence>
<feature type="chain" id="PRO_5006131831" evidence="1">
    <location>
        <begin position="20"/>
        <end position="190"/>
    </location>
</feature>
<keyword evidence="3" id="KW-1185">Reference proteome</keyword>
<reference evidence="2 3" key="1">
    <citation type="submission" date="2015-09" db="EMBL/GenBank/DDBJ databases">
        <authorList>
            <person name="Jackson K.R."/>
            <person name="Lunt B.L."/>
            <person name="Fisher J.N.B."/>
            <person name="Gardner A.V."/>
            <person name="Bailey M.E."/>
            <person name="Deus L.M."/>
            <person name="Earl A.S."/>
            <person name="Gibby P.D."/>
            <person name="Hartmann K.A."/>
            <person name="Liu J.E."/>
            <person name="Manci A.M."/>
            <person name="Nielsen D.A."/>
            <person name="Solomon M.B."/>
            <person name="Breakwell D.P."/>
            <person name="Burnett S.H."/>
            <person name="Grose J.H."/>
        </authorList>
    </citation>
    <scope>NUCLEOTIDE SEQUENCE [LARGE SCALE GENOMIC DNA]</scope>
    <source>
        <strain evidence="2 3">16</strain>
    </source>
</reference>
<proteinExistence type="predicted"/>
<protein>
    <submittedName>
        <fullName evidence="2">Uncharacterized protein</fullName>
    </submittedName>
</protein>
<gene>
    <name evidence="2" type="ORF">ABB55_26375</name>
</gene>